<dbReference type="InterPro" id="IPR011330">
    <property type="entry name" value="Glyco_hydro/deAcase_b/a-brl"/>
</dbReference>
<dbReference type="InterPro" id="IPR002509">
    <property type="entry name" value="NODB_dom"/>
</dbReference>
<dbReference type="Proteomes" id="UP000568888">
    <property type="component" value="Unassembled WGS sequence"/>
</dbReference>
<evidence type="ECO:0000313" key="4">
    <source>
        <dbReference type="EMBL" id="GFO63694.1"/>
    </source>
</evidence>
<dbReference type="PANTHER" id="PTHR34216">
    <property type="match status" value="1"/>
</dbReference>
<dbReference type="Gene3D" id="3.20.20.370">
    <property type="entry name" value="Glycoside hydrolase/deacetylase"/>
    <property type="match status" value="1"/>
</dbReference>
<dbReference type="PROSITE" id="PS51677">
    <property type="entry name" value="NODB"/>
    <property type="match status" value="1"/>
</dbReference>
<dbReference type="GO" id="GO:0005975">
    <property type="term" value="P:carbohydrate metabolic process"/>
    <property type="evidence" value="ECO:0007669"/>
    <property type="project" value="InterPro"/>
</dbReference>
<evidence type="ECO:0000256" key="2">
    <source>
        <dbReference type="ARBA" id="ARBA00022729"/>
    </source>
</evidence>
<evidence type="ECO:0000313" key="5">
    <source>
        <dbReference type="Proteomes" id="UP000568888"/>
    </source>
</evidence>
<evidence type="ECO:0000259" key="3">
    <source>
        <dbReference type="PROSITE" id="PS51677"/>
    </source>
</evidence>
<gene>
    <name evidence="4" type="ORF">GMPD_16130</name>
</gene>
<proteinExistence type="predicted"/>
<dbReference type="Pfam" id="PF01522">
    <property type="entry name" value="Polysacc_deac_1"/>
    <property type="match status" value="1"/>
</dbReference>
<name>A0A6V8MUZ4_9BACT</name>
<dbReference type="PANTHER" id="PTHR34216:SF3">
    <property type="entry name" value="POLY-BETA-1,6-N-ACETYL-D-GLUCOSAMINE N-DEACETYLASE"/>
    <property type="match status" value="1"/>
</dbReference>
<reference evidence="5" key="1">
    <citation type="submission" date="2020-06" db="EMBL/GenBank/DDBJ databases">
        <title>Draft genomic sequecing of Geomonas sp. Red736.</title>
        <authorList>
            <person name="Itoh H."/>
            <person name="Xu Z.X."/>
            <person name="Ushijima N."/>
            <person name="Masuda Y."/>
            <person name="Shiratori Y."/>
            <person name="Senoo K."/>
        </authorList>
    </citation>
    <scope>NUCLEOTIDE SEQUENCE [LARGE SCALE GENOMIC DNA]</scope>
    <source>
        <strain evidence="5">Red736</strain>
    </source>
</reference>
<accession>A0A6V8MUZ4</accession>
<evidence type="ECO:0000256" key="1">
    <source>
        <dbReference type="ARBA" id="ARBA00004613"/>
    </source>
</evidence>
<dbReference type="EMBL" id="BLXY01000002">
    <property type="protein sequence ID" value="GFO63694.1"/>
    <property type="molecule type" value="Genomic_DNA"/>
</dbReference>
<dbReference type="InterPro" id="IPR051398">
    <property type="entry name" value="Polysacch_Deacetylase"/>
</dbReference>
<comment type="caution">
    <text evidence="4">The sequence shown here is derived from an EMBL/GenBank/DDBJ whole genome shotgun (WGS) entry which is preliminary data.</text>
</comment>
<dbReference type="GO" id="GO:0005576">
    <property type="term" value="C:extracellular region"/>
    <property type="evidence" value="ECO:0007669"/>
    <property type="project" value="UniProtKB-SubCell"/>
</dbReference>
<feature type="domain" description="NodB homology" evidence="3">
    <location>
        <begin position="1"/>
        <end position="114"/>
    </location>
</feature>
<comment type="subcellular location">
    <subcellularLocation>
        <location evidence="1">Secreted</location>
    </subcellularLocation>
</comment>
<dbReference type="SUPFAM" id="SSF88713">
    <property type="entry name" value="Glycoside hydrolase/deacetylase"/>
    <property type="match status" value="1"/>
</dbReference>
<organism evidence="4 5">
    <name type="scientific">Geomonas paludis</name>
    <dbReference type="NCBI Taxonomy" id="2740185"/>
    <lineage>
        <taxon>Bacteria</taxon>
        <taxon>Pseudomonadati</taxon>
        <taxon>Thermodesulfobacteriota</taxon>
        <taxon>Desulfuromonadia</taxon>
        <taxon>Geobacterales</taxon>
        <taxon>Geobacteraceae</taxon>
        <taxon>Geomonas</taxon>
    </lineage>
</organism>
<keyword evidence="2" id="KW-0732">Signal</keyword>
<dbReference type="GO" id="GO:0016810">
    <property type="term" value="F:hydrolase activity, acting on carbon-nitrogen (but not peptide) bonds"/>
    <property type="evidence" value="ECO:0007669"/>
    <property type="project" value="InterPro"/>
</dbReference>
<dbReference type="AlphaFoldDB" id="A0A6V8MUZ4"/>
<protein>
    <recommendedName>
        <fullName evidence="3">NodB homology domain-containing protein</fullName>
    </recommendedName>
</protein>
<sequence length="114" mass="12539">MYASGLVTFGSHTVNHELLDQVGIAQIENEIILSGKAIESRVNAPVFTFAYPNGNFNAEIQDVLSRNNYVAAVTTKKGMVSNESDLMRLPRIGVHEDVSRSEALLQGRLFLKGF</sequence>
<dbReference type="CDD" id="cd10918">
    <property type="entry name" value="CE4_NodB_like_5s_6s"/>
    <property type="match status" value="1"/>
</dbReference>